<organism evidence="9 10">
    <name type="scientific">Roseateles asaccharophilus</name>
    <dbReference type="NCBI Taxonomy" id="582607"/>
    <lineage>
        <taxon>Bacteria</taxon>
        <taxon>Pseudomonadati</taxon>
        <taxon>Pseudomonadota</taxon>
        <taxon>Betaproteobacteria</taxon>
        <taxon>Burkholderiales</taxon>
        <taxon>Sphaerotilaceae</taxon>
        <taxon>Roseateles</taxon>
    </lineage>
</organism>
<dbReference type="Proteomes" id="UP000295357">
    <property type="component" value="Unassembled WGS sequence"/>
</dbReference>
<feature type="chain" id="PRO_5020204383" evidence="8">
    <location>
        <begin position="41"/>
        <end position="467"/>
    </location>
</feature>
<evidence type="ECO:0000313" key="9">
    <source>
        <dbReference type="EMBL" id="TDP06640.1"/>
    </source>
</evidence>
<keyword evidence="7" id="KW-0998">Cell outer membrane</keyword>
<comment type="similarity">
    <text evidence="2">Belongs to the outer membrane factor (OMF) (TC 1.B.17) family.</text>
</comment>
<reference evidence="9 10" key="1">
    <citation type="submission" date="2019-03" db="EMBL/GenBank/DDBJ databases">
        <title>Genomic Encyclopedia of Type Strains, Phase IV (KMG-IV): sequencing the most valuable type-strain genomes for metagenomic binning, comparative biology and taxonomic classification.</title>
        <authorList>
            <person name="Goeker M."/>
        </authorList>
    </citation>
    <scope>NUCLEOTIDE SEQUENCE [LARGE SCALE GENOMIC DNA]</scope>
    <source>
        <strain evidence="9 10">DSM 25082</strain>
    </source>
</reference>
<keyword evidence="3" id="KW-0813">Transport</keyword>
<dbReference type="AlphaFoldDB" id="A0A4R6MWR0"/>
<dbReference type="InterPro" id="IPR010130">
    <property type="entry name" value="T1SS_OMP_TolC"/>
</dbReference>
<dbReference type="Gene3D" id="1.20.1600.10">
    <property type="entry name" value="Outer membrane efflux proteins (OEP)"/>
    <property type="match status" value="1"/>
</dbReference>
<evidence type="ECO:0000313" key="10">
    <source>
        <dbReference type="Proteomes" id="UP000295357"/>
    </source>
</evidence>
<sequence length="467" mass="49792">MLADHKKTKTPMIRAASACGRLARLPLALGLLLAGAAAQAQSLQELYEAARAFDASYLAARAQAESAQHRAEQANALARPTLGLGLSGTHQQADPPSRFATVNGQTVQVSGDRVGTTTWQTGLNAKYALYNRANALSIEQARRALGVSQADLEAAEQDLIVRVSQAYFDVLAARDVLAATRANKAANAEQLASAKRNFEVGTATITDTREAQARFDLSTAQELAAENDLRVKRVTLDQIVGRNGVEPKPLALPVALPAVAPLNVEPWVNQADELHPLVRKARLGLEVAQLETGKARAANGVTVDMTGSLGVSDARGSGAQLPGTTTAATVGVQMNLPLYTGGYNQNRIKETLSLEEKARNDLDFARRSVAEGTRRAFLGVQSLQAQVKAYEAAEASSKLALEATQLGYKVGVRVNLDVLNAQNQLYSTQRDLAKARYDTVLTGLRLRQASGQLRAEDVAAVNQLLAK</sequence>
<keyword evidence="5" id="KW-0812">Transmembrane</keyword>
<protein>
    <submittedName>
        <fullName evidence="9">Outer membrane protein</fullName>
    </submittedName>
</protein>
<gene>
    <name evidence="9" type="ORF">DFR39_108109</name>
</gene>
<dbReference type="Pfam" id="PF02321">
    <property type="entry name" value="OEP"/>
    <property type="match status" value="2"/>
</dbReference>
<evidence type="ECO:0000256" key="1">
    <source>
        <dbReference type="ARBA" id="ARBA00004442"/>
    </source>
</evidence>
<dbReference type="GO" id="GO:0009279">
    <property type="term" value="C:cell outer membrane"/>
    <property type="evidence" value="ECO:0007669"/>
    <property type="project" value="UniProtKB-SubCell"/>
</dbReference>
<evidence type="ECO:0000256" key="6">
    <source>
        <dbReference type="ARBA" id="ARBA00023136"/>
    </source>
</evidence>
<dbReference type="InterPro" id="IPR003423">
    <property type="entry name" value="OMP_efflux"/>
</dbReference>
<name>A0A4R6MWR0_9BURK</name>
<evidence type="ECO:0000256" key="3">
    <source>
        <dbReference type="ARBA" id="ARBA00022448"/>
    </source>
</evidence>
<keyword evidence="4" id="KW-1134">Transmembrane beta strand</keyword>
<evidence type="ECO:0000256" key="8">
    <source>
        <dbReference type="SAM" id="SignalP"/>
    </source>
</evidence>
<keyword evidence="8" id="KW-0732">Signal</keyword>
<dbReference type="GO" id="GO:1990281">
    <property type="term" value="C:efflux pump complex"/>
    <property type="evidence" value="ECO:0007669"/>
    <property type="project" value="TreeGrafter"/>
</dbReference>
<proteinExistence type="inferred from homology"/>
<keyword evidence="6" id="KW-0472">Membrane</keyword>
<dbReference type="EMBL" id="SNXE01000008">
    <property type="protein sequence ID" value="TDP06640.1"/>
    <property type="molecule type" value="Genomic_DNA"/>
</dbReference>
<dbReference type="PANTHER" id="PTHR30026:SF20">
    <property type="entry name" value="OUTER MEMBRANE PROTEIN TOLC"/>
    <property type="match status" value="1"/>
</dbReference>
<evidence type="ECO:0000256" key="4">
    <source>
        <dbReference type="ARBA" id="ARBA00022452"/>
    </source>
</evidence>
<accession>A0A4R6MWR0</accession>
<evidence type="ECO:0000256" key="7">
    <source>
        <dbReference type="ARBA" id="ARBA00023237"/>
    </source>
</evidence>
<comment type="subcellular location">
    <subcellularLocation>
        <location evidence="1">Cell outer membrane</location>
    </subcellularLocation>
</comment>
<dbReference type="NCBIfam" id="TIGR01844">
    <property type="entry name" value="type_I_sec_TolC"/>
    <property type="match status" value="1"/>
</dbReference>
<evidence type="ECO:0000256" key="2">
    <source>
        <dbReference type="ARBA" id="ARBA00007613"/>
    </source>
</evidence>
<dbReference type="PANTHER" id="PTHR30026">
    <property type="entry name" value="OUTER MEMBRANE PROTEIN TOLC"/>
    <property type="match status" value="1"/>
</dbReference>
<comment type="caution">
    <text evidence="9">The sequence shown here is derived from an EMBL/GenBank/DDBJ whole genome shotgun (WGS) entry which is preliminary data.</text>
</comment>
<dbReference type="GO" id="GO:0015288">
    <property type="term" value="F:porin activity"/>
    <property type="evidence" value="ECO:0007669"/>
    <property type="project" value="TreeGrafter"/>
</dbReference>
<dbReference type="GO" id="GO:0015562">
    <property type="term" value="F:efflux transmembrane transporter activity"/>
    <property type="evidence" value="ECO:0007669"/>
    <property type="project" value="InterPro"/>
</dbReference>
<dbReference type="InterPro" id="IPR051906">
    <property type="entry name" value="TolC-like"/>
</dbReference>
<dbReference type="SUPFAM" id="SSF56954">
    <property type="entry name" value="Outer membrane efflux proteins (OEP)"/>
    <property type="match status" value="1"/>
</dbReference>
<keyword evidence="10" id="KW-1185">Reference proteome</keyword>
<feature type="signal peptide" evidence="8">
    <location>
        <begin position="1"/>
        <end position="40"/>
    </location>
</feature>
<evidence type="ECO:0000256" key="5">
    <source>
        <dbReference type="ARBA" id="ARBA00022692"/>
    </source>
</evidence>